<evidence type="ECO:0000313" key="3">
    <source>
        <dbReference type="Proteomes" id="UP000540989"/>
    </source>
</evidence>
<dbReference type="AlphaFoldDB" id="A0A7W7ZG67"/>
<keyword evidence="3" id="KW-1185">Reference proteome</keyword>
<protein>
    <recommendedName>
        <fullName evidence="4">Porin</fullName>
    </recommendedName>
</protein>
<evidence type="ECO:0000256" key="1">
    <source>
        <dbReference type="SAM" id="SignalP"/>
    </source>
</evidence>
<evidence type="ECO:0000313" key="2">
    <source>
        <dbReference type="EMBL" id="MBB5059227.1"/>
    </source>
</evidence>
<sequence>MKNRVLPLLRGLPRTNTLLLTILCAGASTSFAHAQGCLAAHTSQPVISALTDDGHGGFNRSGLHGLTVEVDWRSYSSFRHFSGEVENTQRAVLNTQIKNHQNIYEISASYQLTPRWSVNAFVPVLQGTRNQKYPPNGIYDIAGIGDMVVGAQAWVFRPPTENGGNIAFSAGLKLPTGLNNGTGTGVLKGVTQKYTADQSLQPGDGTWGFTLGTQAYKTTYFRTTAYFQGSWLFNPEDTNGVPTFRSQPGENVMSATDQYLFRGGLSRHVPKVRGLAASFGGRMEGIPVRDAFGKSDGFRRPGYIISIDPGIQYSYHRSILSVNGPWAIQRNRRASVTDLAHGTHGDAAFADYALVVGLTHSF</sequence>
<dbReference type="RefSeq" id="WP_184220302.1">
    <property type="nucleotide sequence ID" value="NZ_JACHIP010000005.1"/>
</dbReference>
<gene>
    <name evidence="2" type="ORF">HDF16_003950</name>
</gene>
<accession>A0A7W7ZG67</accession>
<keyword evidence="1" id="KW-0732">Signal</keyword>
<feature type="signal peptide" evidence="1">
    <location>
        <begin position="1"/>
        <end position="34"/>
    </location>
</feature>
<organism evidence="2 3">
    <name type="scientific">Granulicella aggregans</name>
    <dbReference type="NCBI Taxonomy" id="474949"/>
    <lineage>
        <taxon>Bacteria</taxon>
        <taxon>Pseudomonadati</taxon>
        <taxon>Acidobacteriota</taxon>
        <taxon>Terriglobia</taxon>
        <taxon>Terriglobales</taxon>
        <taxon>Acidobacteriaceae</taxon>
        <taxon>Granulicella</taxon>
    </lineage>
</organism>
<comment type="caution">
    <text evidence="2">The sequence shown here is derived from an EMBL/GenBank/DDBJ whole genome shotgun (WGS) entry which is preliminary data.</text>
</comment>
<dbReference type="Proteomes" id="UP000540989">
    <property type="component" value="Unassembled WGS sequence"/>
</dbReference>
<proteinExistence type="predicted"/>
<dbReference type="EMBL" id="JACHIP010000005">
    <property type="protein sequence ID" value="MBB5059227.1"/>
    <property type="molecule type" value="Genomic_DNA"/>
</dbReference>
<evidence type="ECO:0008006" key="4">
    <source>
        <dbReference type="Google" id="ProtNLM"/>
    </source>
</evidence>
<feature type="chain" id="PRO_5030686586" description="Porin" evidence="1">
    <location>
        <begin position="35"/>
        <end position="362"/>
    </location>
</feature>
<name>A0A7W7ZG67_9BACT</name>
<reference evidence="2 3" key="1">
    <citation type="submission" date="2020-08" db="EMBL/GenBank/DDBJ databases">
        <title>Genomic Encyclopedia of Type Strains, Phase IV (KMG-V): Genome sequencing to study the core and pangenomes of soil and plant-associated prokaryotes.</title>
        <authorList>
            <person name="Whitman W."/>
        </authorList>
    </citation>
    <scope>NUCLEOTIDE SEQUENCE [LARGE SCALE GENOMIC DNA]</scope>
    <source>
        <strain evidence="2 3">M8UP14</strain>
    </source>
</reference>